<dbReference type="InterPro" id="IPR015077">
    <property type="entry name" value="DUF1858"/>
</dbReference>
<evidence type="ECO:0000259" key="1">
    <source>
        <dbReference type="Pfam" id="PF08984"/>
    </source>
</evidence>
<feature type="domain" description="DUF1858" evidence="1">
    <location>
        <begin position="4"/>
        <end position="63"/>
    </location>
</feature>
<protein>
    <recommendedName>
        <fullName evidence="5">DUF2249 domain-containing protein</fullName>
    </recommendedName>
</protein>
<reference evidence="3 4" key="1">
    <citation type="submission" date="2017-05" db="EMBL/GenBank/DDBJ databases">
        <title>Genome of Chryseobacterium haifense.</title>
        <authorList>
            <person name="Newman J.D."/>
        </authorList>
    </citation>
    <scope>NUCLEOTIDE SEQUENCE [LARGE SCALE GENOMIC DNA]</scope>
    <source>
        <strain evidence="3 4">DSM 19056</strain>
    </source>
</reference>
<dbReference type="Pfam" id="PF10006">
    <property type="entry name" value="DUF2249"/>
    <property type="match status" value="2"/>
</dbReference>
<feature type="domain" description="DUF2249" evidence="2">
    <location>
        <begin position="210"/>
        <end position="273"/>
    </location>
</feature>
<feature type="domain" description="DUF2249" evidence="2">
    <location>
        <begin position="105"/>
        <end position="154"/>
    </location>
</feature>
<dbReference type="Gene3D" id="1.10.3910.10">
    <property type="entry name" value="SP0561-like"/>
    <property type="match status" value="1"/>
</dbReference>
<evidence type="ECO:0008006" key="5">
    <source>
        <dbReference type="Google" id="ProtNLM"/>
    </source>
</evidence>
<dbReference type="RefSeq" id="WP_088263808.1">
    <property type="nucleotide sequence ID" value="NZ_JASZ02000009.1"/>
</dbReference>
<dbReference type="Pfam" id="PF08984">
    <property type="entry name" value="DUF1858"/>
    <property type="match status" value="1"/>
</dbReference>
<dbReference type="AlphaFoldDB" id="A0A246B9Z1"/>
<gene>
    <name evidence="3" type="ORF">AP75_05655</name>
</gene>
<dbReference type="InterPro" id="IPR018720">
    <property type="entry name" value="DUF2249"/>
</dbReference>
<name>A0A246B9Z1_9FLAO</name>
<dbReference type="SUPFAM" id="SSF140683">
    <property type="entry name" value="SP0561-like"/>
    <property type="match status" value="1"/>
</dbReference>
<comment type="caution">
    <text evidence="3">The sequence shown here is derived from an EMBL/GenBank/DDBJ whole genome shotgun (WGS) entry which is preliminary data.</text>
</comment>
<dbReference type="InterPro" id="IPR038062">
    <property type="entry name" value="ScdA-like_N_sf"/>
</dbReference>
<accession>A0A246B9Z1</accession>
<evidence type="ECO:0000259" key="2">
    <source>
        <dbReference type="Pfam" id="PF10006"/>
    </source>
</evidence>
<keyword evidence="4" id="KW-1185">Reference proteome</keyword>
<dbReference type="Proteomes" id="UP000197587">
    <property type="component" value="Unassembled WGS sequence"/>
</dbReference>
<sequence length="276" mass="31292">MKTISINTKISELIKENSGSVDAIASIAKPLEKLKNPILRKIMASRVTIAEASKMTGTKVDDFKRVLSPLGFIFEGEESAKEELSAKAKPSWLQNAPKEIIDFYDVRPIIDDGADPLKEILHRFKEVKPGEILCVINGFVPTPLIHLLKQEKAEDTFVETISDKEFHTYFLKKKKEVEVAESFESKLQMNGSEEFSKILAKFSDDQVRRIDVRELEMPGPMHTILGELENLPEGNVLFIDHKRVPVYLLEELADKDFAVHINNVAEGDVKMLIFRK</sequence>
<evidence type="ECO:0000313" key="3">
    <source>
        <dbReference type="EMBL" id="OWK98477.1"/>
    </source>
</evidence>
<evidence type="ECO:0000313" key="4">
    <source>
        <dbReference type="Proteomes" id="UP000197587"/>
    </source>
</evidence>
<proteinExistence type="predicted"/>
<dbReference type="EMBL" id="JASZ02000009">
    <property type="protein sequence ID" value="OWK98477.1"/>
    <property type="molecule type" value="Genomic_DNA"/>
</dbReference>
<organism evidence="3 4">
    <name type="scientific">Kaistella haifensis DSM 19056</name>
    <dbReference type="NCBI Taxonomy" id="1450526"/>
    <lineage>
        <taxon>Bacteria</taxon>
        <taxon>Pseudomonadati</taxon>
        <taxon>Bacteroidota</taxon>
        <taxon>Flavobacteriia</taxon>
        <taxon>Flavobacteriales</taxon>
        <taxon>Weeksellaceae</taxon>
        <taxon>Chryseobacterium group</taxon>
        <taxon>Kaistella</taxon>
    </lineage>
</organism>